<dbReference type="AlphaFoldDB" id="A0A829YIZ5"/>
<gene>
    <name evidence="2" type="ORF">GCM10011487_48220</name>
</gene>
<evidence type="ECO:0000256" key="1">
    <source>
        <dbReference type="SAM" id="SignalP"/>
    </source>
</evidence>
<evidence type="ECO:0000313" key="3">
    <source>
        <dbReference type="Proteomes" id="UP000445000"/>
    </source>
</evidence>
<dbReference type="Proteomes" id="UP000445000">
    <property type="component" value="Unassembled WGS sequence"/>
</dbReference>
<keyword evidence="3" id="KW-1185">Reference proteome</keyword>
<organism evidence="2 3">
    <name type="scientific">Steroidobacter agaridevorans</name>
    <dbReference type="NCBI Taxonomy" id="2695856"/>
    <lineage>
        <taxon>Bacteria</taxon>
        <taxon>Pseudomonadati</taxon>
        <taxon>Pseudomonadota</taxon>
        <taxon>Gammaproteobacteria</taxon>
        <taxon>Steroidobacterales</taxon>
        <taxon>Steroidobacteraceae</taxon>
        <taxon>Steroidobacter</taxon>
    </lineage>
</organism>
<keyword evidence="1" id="KW-0732">Signal</keyword>
<reference evidence="3" key="1">
    <citation type="submission" date="2020-01" db="EMBL/GenBank/DDBJ databases">
        <title>'Steroidobacter agaridevorans' sp. nov., agar-degrading bacteria isolated from rhizosphere soils.</title>
        <authorList>
            <person name="Ikenaga M."/>
            <person name="Kataoka M."/>
            <person name="Murouchi A."/>
            <person name="Katsuragi S."/>
            <person name="Sakai M."/>
        </authorList>
    </citation>
    <scope>NUCLEOTIDE SEQUENCE [LARGE SCALE GENOMIC DNA]</scope>
    <source>
        <strain evidence="3">YU21-B</strain>
    </source>
</reference>
<dbReference type="SUPFAM" id="SSF56935">
    <property type="entry name" value="Porins"/>
    <property type="match status" value="1"/>
</dbReference>
<dbReference type="InterPro" id="IPR023614">
    <property type="entry name" value="Porin_dom_sf"/>
</dbReference>
<comment type="caution">
    <text evidence="2">The sequence shown here is derived from an EMBL/GenBank/DDBJ whole genome shotgun (WGS) entry which is preliminary data.</text>
</comment>
<accession>A0A829YIZ5</accession>
<name>A0A829YIZ5_9GAMM</name>
<dbReference type="RefSeq" id="WP_161814465.1">
    <property type="nucleotide sequence ID" value="NZ_BLJN01000005.1"/>
</dbReference>
<evidence type="ECO:0000313" key="2">
    <source>
        <dbReference type="EMBL" id="GFE82822.1"/>
    </source>
</evidence>
<feature type="signal peptide" evidence="1">
    <location>
        <begin position="1"/>
        <end position="28"/>
    </location>
</feature>
<feature type="chain" id="PRO_5033045110" description="Porin" evidence="1">
    <location>
        <begin position="29"/>
        <end position="450"/>
    </location>
</feature>
<dbReference type="Gene3D" id="2.40.160.10">
    <property type="entry name" value="Porin"/>
    <property type="match status" value="1"/>
</dbReference>
<dbReference type="EMBL" id="BLJN01000005">
    <property type="protein sequence ID" value="GFE82822.1"/>
    <property type="molecule type" value="Genomic_DNA"/>
</dbReference>
<proteinExistence type="predicted"/>
<protein>
    <recommendedName>
        <fullName evidence="4">Porin</fullName>
    </recommendedName>
</protein>
<sequence length="450" mass="50708">MGTMPSLWVRVWIVSMGSLLLLAGTAVAEEAEVPAEPGHKLFEPDPRLADEKPTWGAIDTTGQGIVLFDDKDMGQVALSAYALVRYIDQRPADQTFVDHLGNERDVDTRRDIQFHRAMIHLKGWFYTPKFRYQITVWTVMSTDQTTLYGFLGYQFNKWFNLYGGINTPGGSRSVMGSHPLWLANDRVMADEFFRGSFTGTLWANGEVLPGLWYHVALSNNLSQLGITASQLTRDMGTGYGMWWMPTTHEFGPLGSYGDWEWHETLATRFGFSHIRSRENRQELENNNPENTQVRLADSLLLFNTGSLAPGVTVEEADWESLSIDAGIKYKGIFLQAEYYRRQLDNFVADGLVPVRKIVDDGFYVQGAFFPIKQKLELYGVTSWVFGDEDAGFGESREYIIGANYYPARTRKLRVNAQIIDVKKSPVSSTFGFYVGGQTGTTYSVAASLLF</sequence>
<evidence type="ECO:0008006" key="4">
    <source>
        <dbReference type="Google" id="ProtNLM"/>
    </source>
</evidence>